<evidence type="ECO:0000313" key="3">
    <source>
        <dbReference type="Proteomes" id="UP001637994"/>
    </source>
</evidence>
<organism evidence="2 3">
    <name type="scientific">Anaerococcus kampingae</name>
    <dbReference type="NCBI Taxonomy" id="3115614"/>
    <lineage>
        <taxon>Bacteria</taxon>
        <taxon>Bacillati</taxon>
        <taxon>Bacillota</taxon>
        <taxon>Tissierellia</taxon>
        <taxon>Tissierellales</taxon>
        <taxon>Peptoniphilaceae</taxon>
        <taxon>Anaerococcus</taxon>
    </lineage>
</organism>
<dbReference type="EMBL" id="JBGMEF010000029">
    <property type="protein sequence ID" value="MFO3667679.1"/>
    <property type="molecule type" value="Genomic_DNA"/>
</dbReference>
<protein>
    <submittedName>
        <fullName evidence="2">ROK family protein</fullName>
    </submittedName>
</protein>
<gene>
    <name evidence="2" type="ORF">ACCQ42_07835</name>
</gene>
<dbReference type="PANTHER" id="PTHR18964">
    <property type="entry name" value="ROK (REPRESSOR, ORF, KINASE) FAMILY"/>
    <property type="match status" value="1"/>
</dbReference>
<proteinExistence type="inferred from homology"/>
<dbReference type="Gene3D" id="3.30.420.40">
    <property type="match status" value="2"/>
</dbReference>
<name>A0ABW9MEH6_9FIRM</name>
<keyword evidence="3" id="KW-1185">Reference proteome</keyword>
<dbReference type="PANTHER" id="PTHR18964:SF165">
    <property type="entry name" value="BETA-GLUCOSIDE KINASE"/>
    <property type="match status" value="1"/>
</dbReference>
<evidence type="ECO:0000256" key="1">
    <source>
        <dbReference type="ARBA" id="ARBA00006479"/>
    </source>
</evidence>
<dbReference type="InterPro" id="IPR043129">
    <property type="entry name" value="ATPase_NBD"/>
</dbReference>
<accession>A0ABW9MEH6</accession>
<dbReference type="RefSeq" id="WP_410035850.1">
    <property type="nucleotide sequence ID" value="NZ_JBGMEF010000029.1"/>
</dbReference>
<comment type="caution">
    <text evidence="2">The sequence shown here is derived from an EMBL/GenBank/DDBJ whole genome shotgun (WGS) entry which is preliminary data.</text>
</comment>
<sequence>MPVLCLDIGGTEIKAMLKGEGFEKDLPNFPSKAGTNAPDIKEDVLKLIKDLNPEYKVEGVAISTAGMVDYKTGIIAGHGPTFKNYKGFDWKKELRDALNIPAVVENDVKAAAMGELSYGAGKGYNSAFVLTVGTGIGGALILDGKIHRGASGHAGEIGYMPFETDKFEALASTSVLVKKAQTLYPDKNLNNGKEIFHALDKSDPDAIKLVDDMTKILARGIANIMLIVNPEVIIIGGGISEQKEKFLDPIIEKIRALVPENIFASTEIKATALGNKSGLYGAYSLFEKSNE</sequence>
<dbReference type="SUPFAM" id="SSF53067">
    <property type="entry name" value="Actin-like ATPase domain"/>
    <property type="match status" value="1"/>
</dbReference>
<dbReference type="CDD" id="cd24068">
    <property type="entry name" value="ASKHA_NBD_ROK_FnNanK-like"/>
    <property type="match status" value="1"/>
</dbReference>
<dbReference type="Pfam" id="PF00480">
    <property type="entry name" value="ROK"/>
    <property type="match status" value="1"/>
</dbReference>
<evidence type="ECO:0000313" key="2">
    <source>
        <dbReference type="EMBL" id="MFO3667679.1"/>
    </source>
</evidence>
<dbReference type="Proteomes" id="UP001637994">
    <property type="component" value="Unassembled WGS sequence"/>
</dbReference>
<reference evidence="2 3" key="1">
    <citation type="journal article" date="2025" name="Anaerobe">
        <title>Description of Anaerococcus kampingiae sp. nov., Anaerococcus groningensis sp. nov., Anaerococcus martiniensis sp. nov., and Anaerococcus cruorum sp. nov., isolated from human clinical specimens.</title>
        <authorList>
            <person name="Boiten K.E."/>
            <person name="Meijer J."/>
            <person name="van Wezel E.M."/>
            <person name="Veloo A.C.M."/>
        </authorList>
    </citation>
    <scope>NUCLEOTIDE SEQUENCE [LARGE SCALE GENOMIC DNA]</scope>
    <source>
        <strain evidence="2 3">ENR0874</strain>
    </source>
</reference>
<dbReference type="InterPro" id="IPR000600">
    <property type="entry name" value="ROK"/>
</dbReference>
<comment type="similarity">
    <text evidence="1">Belongs to the ROK (NagC/XylR) family.</text>
</comment>